<sequence>MDLTNPKMRPKIIRTLKLRSKYEKAAQEVLNQIDSDLKDNVEQAVMDKAAKYELIDETLLRRVNMMTCKQEYYKIKPLYETAVNDVINQGKPIKETAEHYGINDTELHNEVIRGRYDKEHYKYDKKPENSIEVFSYCEEELLLEDLEKWIGKNNPACICQVCVFELLSKLAYEFAQRKYISCPDYWNIHHHTDIDWLQEFEIRHCSELYNMYSMEFCLRQPTISKCILMSPY</sequence>
<reference evidence="1 2" key="1">
    <citation type="submission" date="2015-04" db="EMBL/GenBank/DDBJ databases">
        <title>Lasius niger genome sequencing.</title>
        <authorList>
            <person name="Konorov E.A."/>
            <person name="Nikitin M.A."/>
            <person name="Kirill M.V."/>
            <person name="Chang P."/>
        </authorList>
    </citation>
    <scope>NUCLEOTIDE SEQUENCE [LARGE SCALE GENOMIC DNA]</scope>
    <source>
        <tissue evidence="1">Whole</tissue>
    </source>
</reference>
<dbReference type="OrthoDB" id="10630869at2759"/>
<protein>
    <submittedName>
        <fullName evidence="1">Glycogen phosphorylase</fullName>
    </submittedName>
</protein>
<dbReference type="AlphaFoldDB" id="A0A0J7L0I9"/>
<name>A0A0J7L0I9_LASNI</name>
<evidence type="ECO:0000313" key="1">
    <source>
        <dbReference type="EMBL" id="KMQ96014.1"/>
    </source>
</evidence>
<accession>A0A0J7L0I9</accession>
<comment type="caution">
    <text evidence="1">The sequence shown here is derived from an EMBL/GenBank/DDBJ whole genome shotgun (WGS) entry which is preliminary data.</text>
</comment>
<gene>
    <name evidence="1" type="ORF">RF55_3728</name>
</gene>
<organism evidence="1 2">
    <name type="scientific">Lasius niger</name>
    <name type="common">Black garden ant</name>
    <dbReference type="NCBI Taxonomy" id="67767"/>
    <lineage>
        <taxon>Eukaryota</taxon>
        <taxon>Metazoa</taxon>
        <taxon>Ecdysozoa</taxon>
        <taxon>Arthropoda</taxon>
        <taxon>Hexapoda</taxon>
        <taxon>Insecta</taxon>
        <taxon>Pterygota</taxon>
        <taxon>Neoptera</taxon>
        <taxon>Endopterygota</taxon>
        <taxon>Hymenoptera</taxon>
        <taxon>Apocrita</taxon>
        <taxon>Aculeata</taxon>
        <taxon>Formicoidea</taxon>
        <taxon>Formicidae</taxon>
        <taxon>Formicinae</taxon>
        <taxon>Lasius</taxon>
        <taxon>Lasius</taxon>
    </lineage>
</organism>
<evidence type="ECO:0000313" key="2">
    <source>
        <dbReference type="Proteomes" id="UP000036403"/>
    </source>
</evidence>
<dbReference type="PaxDb" id="67767-A0A0J7L0I9"/>
<proteinExistence type="predicted"/>
<dbReference type="EMBL" id="LBMM01001611">
    <property type="protein sequence ID" value="KMQ96014.1"/>
    <property type="molecule type" value="Genomic_DNA"/>
</dbReference>
<dbReference type="Proteomes" id="UP000036403">
    <property type="component" value="Unassembled WGS sequence"/>
</dbReference>
<keyword evidence="2" id="KW-1185">Reference proteome</keyword>